<evidence type="ECO:0000256" key="5">
    <source>
        <dbReference type="ARBA" id="ARBA00022842"/>
    </source>
</evidence>
<dbReference type="GO" id="GO:0005886">
    <property type="term" value="C:plasma membrane"/>
    <property type="evidence" value="ECO:0007669"/>
    <property type="project" value="UniProtKB-SubCell"/>
</dbReference>
<dbReference type="SUPFAM" id="SSF54631">
    <property type="entry name" value="CBS-domain pair"/>
    <property type="match status" value="1"/>
</dbReference>
<dbReference type="GO" id="GO:0015095">
    <property type="term" value="F:magnesium ion transmembrane transporter activity"/>
    <property type="evidence" value="ECO:0007669"/>
    <property type="project" value="UniProtKB-UniRule"/>
</dbReference>
<reference evidence="11 12" key="1">
    <citation type="submission" date="2017-11" db="EMBL/GenBank/DDBJ databases">
        <title>Complete genome sequence of Spiroplasma clarkii CN-5 (DSM 19994).</title>
        <authorList>
            <person name="Tsai Y.-M."/>
            <person name="Chang A."/>
            <person name="Lo W.-S."/>
            <person name="Kuo C.-H."/>
        </authorList>
    </citation>
    <scope>NUCLEOTIDE SEQUENCE [LARGE SCALE GENOMIC DNA]</scope>
    <source>
        <strain evidence="11 12">CN-5</strain>
    </source>
</reference>
<evidence type="ECO:0000256" key="4">
    <source>
        <dbReference type="ARBA" id="ARBA00022692"/>
    </source>
</evidence>
<keyword evidence="4 9" id="KW-0812">Transmembrane</keyword>
<dbReference type="InterPro" id="IPR046342">
    <property type="entry name" value="CBS_dom_sf"/>
</dbReference>
<name>A0A2K8KP15_9MOLU</name>
<dbReference type="SUPFAM" id="SSF161093">
    <property type="entry name" value="MgtE membrane domain-like"/>
    <property type="match status" value="1"/>
</dbReference>
<dbReference type="RefSeq" id="WP_100255124.1">
    <property type="nucleotide sequence ID" value="NZ_CP024870.1"/>
</dbReference>
<keyword evidence="3 9" id="KW-0813">Transport</keyword>
<gene>
    <name evidence="11" type="primary">mgtE</name>
    <name evidence="11" type="ORF">SCLAR_v1c12960</name>
</gene>
<feature type="transmembrane region" description="Helical" evidence="9">
    <location>
        <begin position="456"/>
        <end position="477"/>
    </location>
</feature>
<keyword evidence="8" id="KW-0129">CBS domain</keyword>
<keyword evidence="6 9" id="KW-1133">Transmembrane helix</keyword>
<evidence type="ECO:0000259" key="10">
    <source>
        <dbReference type="PROSITE" id="PS51371"/>
    </source>
</evidence>
<keyword evidence="12" id="KW-1185">Reference proteome</keyword>
<evidence type="ECO:0000256" key="7">
    <source>
        <dbReference type="ARBA" id="ARBA00023136"/>
    </source>
</evidence>
<dbReference type="InterPro" id="IPR038076">
    <property type="entry name" value="MgtE_N_sf"/>
</dbReference>
<dbReference type="InterPro" id="IPR036739">
    <property type="entry name" value="SLC41_membr_dom_sf"/>
</dbReference>
<dbReference type="Pfam" id="PF03448">
    <property type="entry name" value="MgtE_N"/>
    <property type="match status" value="1"/>
</dbReference>
<evidence type="ECO:0000256" key="8">
    <source>
        <dbReference type="PROSITE-ProRule" id="PRU00703"/>
    </source>
</evidence>
<feature type="transmembrane region" description="Helical" evidence="9">
    <location>
        <begin position="378"/>
        <end position="400"/>
    </location>
</feature>
<proteinExistence type="inferred from homology"/>
<dbReference type="Gene3D" id="1.25.60.10">
    <property type="entry name" value="MgtE N-terminal domain-like"/>
    <property type="match status" value="1"/>
</dbReference>
<sequence length="480" mass="53894">MEKIESPASKIKEEFEEHLKVNNIAGIRNIAEMYYPADVAEAIKDFKIKDLILILRFLPTEDSAEIFTYLDNTVQEEIIDQYTSVEIRELFDEIFTDDVVEILEELPANIVKKILKATTPESRLDINHILNYDDDTAGSIMSVDFLILNTGQTVKEAISTIQKQKDDVENVTDFFVVDELNNLKGYVDIRTLFFSDGDSSVETIMKDRVVYAYTTTDQEEVINQFKKYGLNNLPIINSENKLVGIITVDDVIEVIDEEVTEDIHKMAGIAPIEDTYFKTSVWKMVRSRIFSLLFLMLSATITQVIITVFISIYIKASPRQADDWNPNDFVTILLAPLITVLSSTSGIAGGQSSTMLVRAISLNEVQSRDFGRVMWKELRVGLICGTIVSVTNILRMIIVYAIQFEGNLDEKILWFTISTLTVSMFLSIVVSKLIGGTLPIIAKVCKLDPAAVTTPIVTTIIDILSATAFFSIGLAFINQI</sequence>
<keyword evidence="9" id="KW-0479">Metal-binding</keyword>
<dbReference type="Gene3D" id="1.10.357.20">
    <property type="entry name" value="SLC41 divalent cation transporters, integral membrane domain"/>
    <property type="match status" value="1"/>
</dbReference>
<dbReference type="Pfam" id="PF00571">
    <property type="entry name" value="CBS"/>
    <property type="match status" value="2"/>
</dbReference>
<keyword evidence="5 9" id="KW-0460">Magnesium</keyword>
<comment type="function">
    <text evidence="9">Acts as a magnesium transporter.</text>
</comment>
<evidence type="ECO:0000256" key="1">
    <source>
        <dbReference type="ARBA" id="ARBA00004141"/>
    </source>
</evidence>
<evidence type="ECO:0000256" key="2">
    <source>
        <dbReference type="ARBA" id="ARBA00009749"/>
    </source>
</evidence>
<evidence type="ECO:0000313" key="12">
    <source>
        <dbReference type="Proteomes" id="UP000231179"/>
    </source>
</evidence>
<dbReference type="Proteomes" id="UP000231179">
    <property type="component" value="Chromosome"/>
</dbReference>
<comment type="similarity">
    <text evidence="2 9">Belongs to the SLC41A transporter family.</text>
</comment>
<dbReference type="Gene3D" id="3.10.580.10">
    <property type="entry name" value="CBS-domain"/>
    <property type="match status" value="1"/>
</dbReference>
<evidence type="ECO:0000313" key="11">
    <source>
        <dbReference type="EMBL" id="ATX71594.1"/>
    </source>
</evidence>
<keyword evidence="7 9" id="KW-0472">Membrane</keyword>
<dbReference type="InterPro" id="IPR006668">
    <property type="entry name" value="Mg_transptr_MgtE_intracell_dom"/>
</dbReference>
<protein>
    <recommendedName>
        <fullName evidence="9">Magnesium transporter MgtE</fullName>
    </recommendedName>
</protein>
<comment type="subunit">
    <text evidence="9">Homodimer.</text>
</comment>
<evidence type="ECO:0000256" key="3">
    <source>
        <dbReference type="ARBA" id="ARBA00022448"/>
    </source>
</evidence>
<dbReference type="PROSITE" id="PS51371">
    <property type="entry name" value="CBS"/>
    <property type="match status" value="1"/>
</dbReference>
<dbReference type="InterPro" id="IPR006667">
    <property type="entry name" value="SLC41_membr_dom"/>
</dbReference>
<dbReference type="SUPFAM" id="SSF158791">
    <property type="entry name" value="MgtE N-terminal domain-like"/>
    <property type="match status" value="1"/>
</dbReference>
<dbReference type="PANTHER" id="PTHR43773">
    <property type="entry name" value="MAGNESIUM TRANSPORTER MGTE"/>
    <property type="match status" value="1"/>
</dbReference>
<dbReference type="InterPro" id="IPR006669">
    <property type="entry name" value="MgtE_transporter"/>
</dbReference>
<dbReference type="AlphaFoldDB" id="A0A2K8KP15"/>
<feature type="transmembrane region" description="Helical" evidence="9">
    <location>
        <begin position="334"/>
        <end position="357"/>
    </location>
</feature>
<dbReference type="SMART" id="SM00116">
    <property type="entry name" value="CBS"/>
    <property type="match status" value="1"/>
</dbReference>
<feature type="transmembrane region" description="Helical" evidence="9">
    <location>
        <begin position="292"/>
        <end position="314"/>
    </location>
</feature>
<dbReference type="PANTHER" id="PTHR43773:SF1">
    <property type="entry name" value="MAGNESIUM TRANSPORTER MGTE"/>
    <property type="match status" value="1"/>
</dbReference>
<dbReference type="InterPro" id="IPR000644">
    <property type="entry name" value="CBS_dom"/>
</dbReference>
<comment type="subcellular location">
    <subcellularLocation>
        <location evidence="9">Cell membrane</location>
        <topology evidence="9">Multi-pass membrane protein</topology>
    </subcellularLocation>
    <subcellularLocation>
        <location evidence="1">Membrane</location>
        <topology evidence="1">Multi-pass membrane protein</topology>
    </subcellularLocation>
</comment>
<evidence type="ECO:0000256" key="9">
    <source>
        <dbReference type="RuleBase" id="RU362011"/>
    </source>
</evidence>
<dbReference type="CDD" id="cd04606">
    <property type="entry name" value="CBS_pair_Mg_transporter"/>
    <property type="match status" value="1"/>
</dbReference>
<dbReference type="NCBIfam" id="TIGR00400">
    <property type="entry name" value="mgtE"/>
    <property type="match status" value="1"/>
</dbReference>
<feature type="domain" description="CBS" evidence="10">
    <location>
        <begin position="205"/>
        <end position="261"/>
    </location>
</feature>
<dbReference type="EMBL" id="CP024870">
    <property type="protein sequence ID" value="ATX71594.1"/>
    <property type="molecule type" value="Genomic_DNA"/>
</dbReference>
<evidence type="ECO:0000256" key="6">
    <source>
        <dbReference type="ARBA" id="ARBA00022989"/>
    </source>
</evidence>
<dbReference type="SMART" id="SM00924">
    <property type="entry name" value="MgtE_N"/>
    <property type="match status" value="1"/>
</dbReference>
<organism evidence="11 12">
    <name type="scientific">Spiroplasma clarkii</name>
    <dbReference type="NCBI Taxonomy" id="2139"/>
    <lineage>
        <taxon>Bacteria</taxon>
        <taxon>Bacillati</taxon>
        <taxon>Mycoplasmatota</taxon>
        <taxon>Mollicutes</taxon>
        <taxon>Entomoplasmatales</taxon>
        <taxon>Spiroplasmataceae</taxon>
        <taxon>Spiroplasma</taxon>
    </lineage>
</organism>
<dbReference type="GO" id="GO:0046872">
    <property type="term" value="F:metal ion binding"/>
    <property type="evidence" value="ECO:0007669"/>
    <property type="project" value="UniProtKB-KW"/>
</dbReference>
<keyword evidence="9" id="KW-1003">Cell membrane</keyword>
<dbReference type="Pfam" id="PF01769">
    <property type="entry name" value="MgtE"/>
    <property type="match status" value="1"/>
</dbReference>
<accession>A0A2K8KP15</accession>
<feature type="transmembrane region" description="Helical" evidence="9">
    <location>
        <begin position="412"/>
        <end position="435"/>
    </location>
</feature>